<dbReference type="InterPro" id="IPR029028">
    <property type="entry name" value="Alpha/beta_knot_MTases"/>
</dbReference>
<accession>A0AAE3VAJ6</accession>
<proteinExistence type="inferred from homology"/>
<reference evidence="7" key="1">
    <citation type="submission" date="2023-07" db="EMBL/GenBank/DDBJ databases">
        <title>Genomic Encyclopedia of Type Strains, Phase IV (KMG-IV): sequencing the most valuable type-strain genomes for metagenomic binning, comparative biology and taxonomic classification.</title>
        <authorList>
            <person name="Goeker M."/>
        </authorList>
    </citation>
    <scope>NUCLEOTIDE SEQUENCE</scope>
    <source>
        <strain evidence="7">DSM 19659</strain>
    </source>
</reference>
<protein>
    <recommendedName>
        <fullName evidence="6">Ribosomal RNA large subunit methyltransferase H</fullName>
        <ecNumber evidence="6">2.1.1.177</ecNumber>
    </recommendedName>
    <alternativeName>
        <fullName evidence="6">23S rRNA (pseudouridine1915-N3)-methyltransferase</fullName>
    </alternativeName>
    <alternativeName>
        <fullName evidence="6">23S rRNA m3Psi1915 methyltransferase</fullName>
    </alternativeName>
    <alternativeName>
        <fullName evidence="6">rRNA (pseudouridine-N3-)-methyltransferase RlmH</fullName>
    </alternativeName>
</protein>
<dbReference type="EMBL" id="JAUSTO010000006">
    <property type="protein sequence ID" value="MDQ0152508.1"/>
    <property type="molecule type" value="Genomic_DNA"/>
</dbReference>
<evidence type="ECO:0000256" key="5">
    <source>
        <dbReference type="ARBA" id="ARBA00038303"/>
    </source>
</evidence>
<dbReference type="PANTHER" id="PTHR33603:SF1">
    <property type="entry name" value="RIBOSOMAL RNA LARGE SUBUNIT METHYLTRANSFERASE H"/>
    <property type="match status" value="1"/>
</dbReference>
<evidence type="ECO:0000313" key="8">
    <source>
        <dbReference type="Proteomes" id="UP001241537"/>
    </source>
</evidence>
<dbReference type="InterPro" id="IPR029026">
    <property type="entry name" value="tRNA_m1G_MTases_N"/>
</dbReference>
<evidence type="ECO:0000256" key="1">
    <source>
        <dbReference type="ARBA" id="ARBA00022552"/>
    </source>
</evidence>
<dbReference type="NCBIfam" id="TIGR00246">
    <property type="entry name" value="tRNA_RlmH_YbeA"/>
    <property type="match status" value="1"/>
</dbReference>
<keyword evidence="3 6" id="KW-0808">Transferase</keyword>
<evidence type="ECO:0000256" key="2">
    <source>
        <dbReference type="ARBA" id="ARBA00022603"/>
    </source>
</evidence>
<comment type="subunit">
    <text evidence="6">Homodimer.</text>
</comment>
<dbReference type="Gene3D" id="3.40.1280.10">
    <property type="match status" value="1"/>
</dbReference>
<gene>
    <name evidence="6" type="primary">rlmH</name>
    <name evidence="7" type="ORF">J2S20_001200</name>
</gene>
<dbReference type="PANTHER" id="PTHR33603">
    <property type="entry name" value="METHYLTRANSFERASE"/>
    <property type="match status" value="1"/>
</dbReference>
<name>A0AAE3VAJ6_9FIRM</name>
<comment type="subcellular location">
    <subcellularLocation>
        <location evidence="6">Cytoplasm</location>
    </subcellularLocation>
</comment>
<comment type="catalytic activity">
    <reaction evidence="6">
        <text>pseudouridine(1915) in 23S rRNA + S-adenosyl-L-methionine = N(3)-methylpseudouridine(1915) in 23S rRNA + S-adenosyl-L-homocysteine + H(+)</text>
        <dbReference type="Rhea" id="RHEA:42752"/>
        <dbReference type="Rhea" id="RHEA-COMP:10221"/>
        <dbReference type="Rhea" id="RHEA-COMP:10222"/>
        <dbReference type="ChEBI" id="CHEBI:15378"/>
        <dbReference type="ChEBI" id="CHEBI:57856"/>
        <dbReference type="ChEBI" id="CHEBI:59789"/>
        <dbReference type="ChEBI" id="CHEBI:65314"/>
        <dbReference type="ChEBI" id="CHEBI:74486"/>
        <dbReference type="EC" id="2.1.1.177"/>
    </reaction>
</comment>
<dbReference type="HAMAP" id="MF_00658">
    <property type="entry name" value="23SrRNA_methyltr_H"/>
    <property type="match status" value="1"/>
</dbReference>
<dbReference type="AlphaFoldDB" id="A0AAE3VAJ6"/>
<dbReference type="Proteomes" id="UP001241537">
    <property type="component" value="Unassembled WGS sequence"/>
</dbReference>
<organism evidence="7 8">
    <name type="scientific">Moryella indoligenes</name>
    <dbReference type="NCBI Taxonomy" id="371674"/>
    <lineage>
        <taxon>Bacteria</taxon>
        <taxon>Bacillati</taxon>
        <taxon>Bacillota</taxon>
        <taxon>Clostridia</taxon>
        <taxon>Lachnospirales</taxon>
        <taxon>Lachnospiraceae</taxon>
        <taxon>Moryella</taxon>
    </lineage>
</organism>
<comment type="caution">
    <text evidence="7">The sequence shown here is derived from an EMBL/GenBank/DDBJ whole genome shotgun (WGS) entry which is preliminary data.</text>
</comment>
<dbReference type="EC" id="2.1.1.177" evidence="6"/>
<sequence>MKLSLICVGSLKERHWREAVQEYAKRLSAYCQLTIIEVKDEKTPEGASAAQEEQIRAKEGRRILEKIRDRSCVVILDIQGQRMSSELFSAEHERWETEGRGELCLVIGGSLGLSEELRARANHRVSFSDMTFPHQLMRVILLEQLYRSYRIRRHEPYHK</sequence>
<dbReference type="PIRSF" id="PIRSF004505">
    <property type="entry name" value="MT_bac"/>
    <property type="match status" value="1"/>
</dbReference>
<dbReference type="GO" id="GO:0005737">
    <property type="term" value="C:cytoplasm"/>
    <property type="evidence" value="ECO:0007669"/>
    <property type="project" value="UniProtKB-SubCell"/>
</dbReference>
<keyword evidence="1 6" id="KW-0698">rRNA processing</keyword>
<dbReference type="SUPFAM" id="SSF75217">
    <property type="entry name" value="alpha/beta knot"/>
    <property type="match status" value="1"/>
</dbReference>
<evidence type="ECO:0000256" key="6">
    <source>
        <dbReference type="HAMAP-Rule" id="MF_00658"/>
    </source>
</evidence>
<keyword evidence="6" id="KW-0963">Cytoplasm</keyword>
<keyword evidence="2 6" id="KW-0489">Methyltransferase</keyword>
<comment type="similarity">
    <text evidence="5 6">Belongs to the RNA methyltransferase RlmH family.</text>
</comment>
<dbReference type="InterPro" id="IPR003742">
    <property type="entry name" value="RlmH-like"/>
</dbReference>
<evidence type="ECO:0000256" key="4">
    <source>
        <dbReference type="ARBA" id="ARBA00022691"/>
    </source>
</evidence>
<evidence type="ECO:0000256" key="3">
    <source>
        <dbReference type="ARBA" id="ARBA00022679"/>
    </source>
</evidence>
<dbReference type="CDD" id="cd18081">
    <property type="entry name" value="RlmH-like"/>
    <property type="match status" value="1"/>
</dbReference>
<dbReference type="Pfam" id="PF02590">
    <property type="entry name" value="SPOUT_MTase"/>
    <property type="match status" value="1"/>
</dbReference>
<dbReference type="RefSeq" id="WP_106612636.1">
    <property type="nucleotide sequence ID" value="NZ_JAUSTO010000006.1"/>
</dbReference>
<feature type="binding site" evidence="6">
    <location>
        <begin position="127"/>
        <end position="132"/>
    </location>
    <ligand>
        <name>S-adenosyl-L-methionine</name>
        <dbReference type="ChEBI" id="CHEBI:59789"/>
    </ligand>
</feature>
<evidence type="ECO:0000313" key="7">
    <source>
        <dbReference type="EMBL" id="MDQ0152508.1"/>
    </source>
</evidence>
<feature type="binding site" evidence="6">
    <location>
        <position position="108"/>
    </location>
    <ligand>
        <name>S-adenosyl-L-methionine</name>
        <dbReference type="ChEBI" id="CHEBI:59789"/>
    </ligand>
</feature>
<comment type="function">
    <text evidence="6">Specifically methylates the pseudouridine at position 1915 (m3Psi1915) in 23S rRNA.</text>
</comment>
<feature type="binding site" evidence="6">
    <location>
        <position position="76"/>
    </location>
    <ligand>
        <name>S-adenosyl-L-methionine</name>
        <dbReference type="ChEBI" id="CHEBI:59789"/>
    </ligand>
</feature>
<keyword evidence="4 6" id="KW-0949">S-adenosyl-L-methionine</keyword>
<dbReference type="GO" id="GO:0070038">
    <property type="term" value="F:rRNA (pseudouridine-N3-)-methyltransferase activity"/>
    <property type="evidence" value="ECO:0007669"/>
    <property type="project" value="UniProtKB-UniRule"/>
</dbReference>
<dbReference type="NCBIfam" id="NF000985">
    <property type="entry name" value="PRK00103.1-3"/>
    <property type="match status" value="1"/>
</dbReference>
<keyword evidence="8" id="KW-1185">Reference proteome</keyword>